<organism evidence="7 8">
    <name type="scientific">Brucella tritici</name>
    <dbReference type="NCBI Taxonomy" id="94626"/>
    <lineage>
        <taxon>Bacteria</taxon>
        <taxon>Pseudomonadati</taxon>
        <taxon>Pseudomonadota</taxon>
        <taxon>Alphaproteobacteria</taxon>
        <taxon>Hyphomicrobiales</taxon>
        <taxon>Brucellaceae</taxon>
        <taxon>Brucella/Ochrobactrum group</taxon>
        <taxon>Brucella</taxon>
    </lineage>
</organism>
<protein>
    <submittedName>
        <fullName evidence="7">His-Xaa-Ser system radical SAM maturase HxsC</fullName>
    </submittedName>
</protein>
<sequence length="365" mass="40716">MIPLRIKAMSDASEPFVVRLWADRPLDEPWVDEAFEANLVADSDGKSIFEGKAGRVTISGISPSDLNGDVLLVNPRKGVADRLVRRNSPHNTFVITERCDQLCVMCSQPPKQQHVNLFPYFEAAALLASRNAVIGLSGGEPTLYKGQLFELLSRVMQQRPDISFHVLTNAQHFGTEDLSDLSLIDLGRVIWGVPLYSADACVHDEIVGKAGAYEQLQKNLALMARAGCRIELRTVLMRPNAEHLPELARFITTILPFIDVWAVMQMENIGYGRKNWDTLFFDSSDHFMGLATALNIVQSRGLEAKLYNFPLCTVPVAYRSLAPATISDWKKTFLEECDGCSMNEACGGFFEWHPRNHGYRALGVL</sequence>
<name>A0A6L3YIS1_9HYPH</name>
<dbReference type="InterPro" id="IPR007197">
    <property type="entry name" value="rSAM"/>
</dbReference>
<dbReference type="InterPro" id="IPR050377">
    <property type="entry name" value="Radical_SAM_PqqE_MftC-like"/>
</dbReference>
<comment type="cofactor">
    <cofactor evidence="1">
        <name>[4Fe-4S] cluster</name>
        <dbReference type="ChEBI" id="CHEBI:49883"/>
    </cofactor>
</comment>
<evidence type="ECO:0000259" key="6">
    <source>
        <dbReference type="Pfam" id="PF04055"/>
    </source>
</evidence>
<dbReference type="PANTHER" id="PTHR11228">
    <property type="entry name" value="RADICAL SAM DOMAIN PROTEIN"/>
    <property type="match status" value="1"/>
</dbReference>
<dbReference type="Gene3D" id="3.20.20.70">
    <property type="entry name" value="Aldolase class I"/>
    <property type="match status" value="1"/>
</dbReference>
<dbReference type="InterPro" id="IPR013785">
    <property type="entry name" value="Aldolase_TIM"/>
</dbReference>
<feature type="domain" description="Radical SAM core" evidence="6">
    <location>
        <begin position="94"/>
        <end position="251"/>
    </location>
</feature>
<dbReference type="GO" id="GO:0003824">
    <property type="term" value="F:catalytic activity"/>
    <property type="evidence" value="ECO:0007669"/>
    <property type="project" value="InterPro"/>
</dbReference>
<proteinExistence type="predicted"/>
<comment type="caution">
    <text evidence="7">The sequence shown here is derived from an EMBL/GenBank/DDBJ whole genome shotgun (WGS) entry which is preliminary data.</text>
</comment>
<reference evidence="7 8" key="1">
    <citation type="submission" date="2019-09" db="EMBL/GenBank/DDBJ databases">
        <title>Taxonomic organization of the family Brucellaceae based on a phylogenomic approach.</title>
        <authorList>
            <person name="Leclercq S."/>
            <person name="Cloeckaert A."/>
            <person name="Zygmunt M.S."/>
        </authorList>
    </citation>
    <scope>NUCLEOTIDE SEQUENCE [LARGE SCALE GENOMIC DNA]</scope>
    <source>
        <strain evidence="7 8">WS1830</strain>
    </source>
</reference>
<gene>
    <name evidence="7" type="primary">hxsC</name>
    <name evidence="7" type="ORF">F9L08_17110</name>
</gene>
<dbReference type="GO" id="GO:0051536">
    <property type="term" value="F:iron-sulfur cluster binding"/>
    <property type="evidence" value="ECO:0007669"/>
    <property type="project" value="UniProtKB-KW"/>
</dbReference>
<dbReference type="InterPro" id="IPR058240">
    <property type="entry name" value="rSAM_sf"/>
</dbReference>
<dbReference type="GO" id="GO:0046872">
    <property type="term" value="F:metal ion binding"/>
    <property type="evidence" value="ECO:0007669"/>
    <property type="project" value="UniProtKB-KW"/>
</dbReference>
<evidence type="ECO:0000256" key="4">
    <source>
        <dbReference type="ARBA" id="ARBA00023004"/>
    </source>
</evidence>
<dbReference type="AlphaFoldDB" id="A0A6L3YIS1"/>
<evidence type="ECO:0000256" key="1">
    <source>
        <dbReference type="ARBA" id="ARBA00001966"/>
    </source>
</evidence>
<evidence type="ECO:0000256" key="5">
    <source>
        <dbReference type="ARBA" id="ARBA00023014"/>
    </source>
</evidence>
<dbReference type="NCBIfam" id="TIGR03977">
    <property type="entry name" value="rSAM_pair_HxsC"/>
    <property type="match status" value="1"/>
</dbReference>
<dbReference type="SFLD" id="SFLDG01103">
    <property type="entry name" value="Uncharacterised_Radical_SAM_Su"/>
    <property type="match status" value="1"/>
</dbReference>
<accession>A0A6L3YIS1</accession>
<evidence type="ECO:0000313" key="8">
    <source>
        <dbReference type="Proteomes" id="UP000481643"/>
    </source>
</evidence>
<evidence type="ECO:0000313" key="7">
    <source>
        <dbReference type="EMBL" id="KAB2682824.1"/>
    </source>
</evidence>
<dbReference type="InterPro" id="IPR024032">
    <property type="entry name" value="rSAM_paired_HxsC"/>
</dbReference>
<evidence type="ECO:0000256" key="2">
    <source>
        <dbReference type="ARBA" id="ARBA00022691"/>
    </source>
</evidence>
<dbReference type="SFLD" id="SFLDG01067">
    <property type="entry name" value="SPASM/twitch_domain_containing"/>
    <property type="match status" value="1"/>
</dbReference>
<evidence type="ECO:0000256" key="3">
    <source>
        <dbReference type="ARBA" id="ARBA00022723"/>
    </source>
</evidence>
<dbReference type="PANTHER" id="PTHR11228:SF7">
    <property type="entry name" value="PQQA PEPTIDE CYCLASE"/>
    <property type="match status" value="1"/>
</dbReference>
<keyword evidence="2" id="KW-0949">S-adenosyl-L-methionine</keyword>
<keyword evidence="4" id="KW-0408">Iron</keyword>
<dbReference type="Pfam" id="PF04055">
    <property type="entry name" value="Radical_SAM"/>
    <property type="match status" value="1"/>
</dbReference>
<dbReference type="EMBL" id="WBVX01000018">
    <property type="protein sequence ID" value="KAB2682824.1"/>
    <property type="molecule type" value="Genomic_DNA"/>
</dbReference>
<dbReference type="CDD" id="cd01335">
    <property type="entry name" value="Radical_SAM"/>
    <property type="match status" value="1"/>
</dbReference>
<dbReference type="SUPFAM" id="SSF102114">
    <property type="entry name" value="Radical SAM enzymes"/>
    <property type="match status" value="1"/>
</dbReference>
<keyword evidence="5" id="KW-0411">Iron-sulfur</keyword>
<dbReference type="SFLD" id="SFLDS00029">
    <property type="entry name" value="Radical_SAM"/>
    <property type="match status" value="1"/>
</dbReference>
<dbReference type="Proteomes" id="UP000481643">
    <property type="component" value="Unassembled WGS sequence"/>
</dbReference>
<keyword evidence="3" id="KW-0479">Metal-binding</keyword>